<feature type="transmembrane region" description="Helical" evidence="2">
    <location>
        <begin position="107"/>
        <end position="133"/>
    </location>
</feature>
<evidence type="ECO:0000313" key="3">
    <source>
        <dbReference type="EMBL" id="WNM63658.1"/>
    </source>
</evidence>
<sequence>MASLIAELTWLLTLTRSHLIARRYFVVNGFDGALTMLGLLVGFYVSDEVQLPVVISACLGVAIALGMSGISSAYISEAAEKRRELRELEKAMVTDLRQSAHGRAARLLPVVIALVNGIAPLAISLVILLPLWAAPLLKPHALPPLESAFVLALMIIFLLGVYLGRISHTFWLWAGLRTLLIAAATTAFIFALSPE</sequence>
<keyword evidence="2" id="KW-0472">Membrane</keyword>
<feature type="coiled-coil region" evidence="1">
    <location>
        <begin position="71"/>
        <end position="98"/>
    </location>
</feature>
<proteinExistence type="predicted"/>
<evidence type="ECO:0000256" key="1">
    <source>
        <dbReference type="SAM" id="Coils"/>
    </source>
</evidence>
<keyword evidence="2" id="KW-0812">Transmembrane</keyword>
<feature type="transmembrane region" description="Helical" evidence="2">
    <location>
        <begin position="145"/>
        <end position="163"/>
    </location>
</feature>
<dbReference type="KEGG" id="nneo:PQG83_07860"/>
<feature type="transmembrane region" description="Helical" evidence="2">
    <location>
        <begin position="51"/>
        <end position="76"/>
    </location>
</feature>
<gene>
    <name evidence="3" type="ORF">PQG83_07860</name>
</gene>
<keyword evidence="4" id="KW-1185">Reference proteome</keyword>
<keyword evidence="2" id="KW-1133">Transmembrane helix</keyword>
<organism evidence="3 4">
    <name type="scientific">Candidatus Nitrospira neomarina</name>
    <dbReference type="NCBI Taxonomy" id="3020899"/>
    <lineage>
        <taxon>Bacteria</taxon>
        <taxon>Pseudomonadati</taxon>
        <taxon>Nitrospirota</taxon>
        <taxon>Nitrospiria</taxon>
        <taxon>Nitrospirales</taxon>
        <taxon>Nitrospiraceae</taxon>
        <taxon>Nitrospira</taxon>
    </lineage>
</organism>
<dbReference type="EMBL" id="CP116968">
    <property type="protein sequence ID" value="WNM63658.1"/>
    <property type="molecule type" value="Genomic_DNA"/>
</dbReference>
<evidence type="ECO:0000256" key="2">
    <source>
        <dbReference type="SAM" id="Phobius"/>
    </source>
</evidence>
<name>A0AA96JXS4_9BACT</name>
<protein>
    <recommendedName>
        <fullName evidence="5">TIGR00267 family protein</fullName>
    </recommendedName>
</protein>
<evidence type="ECO:0000313" key="4">
    <source>
        <dbReference type="Proteomes" id="UP001302494"/>
    </source>
</evidence>
<dbReference type="RefSeq" id="WP_312748347.1">
    <property type="nucleotide sequence ID" value="NZ_CP116968.1"/>
</dbReference>
<dbReference type="AlphaFoldDB" id="A0AA96JXS4"/>
<keyword evidence="1" id="KW-0175">Coiled coil</keyword>
<reference evidence="3 4" key="1">
    <citation type="submission" date="2023-01" db="EMBL/GenBank/DDBJ databases">
        <title>Cultivation and genomic characterization of new, ubiquitous marine nitrite-oxidizing bacteria from the Nitrospirales.</title>
        <authorList>
            <person name="Mueller A.J."/>
            <person name="Daebeler A."/>
            <person name="Herbold C.W."/>
            <person name="Kirkegaard R.H."/>
            <person name="Daims H."/>
        </authorList>
    </citation>
    <scope>NUCLEOTIDE SEQUENCE [LARGE SCALE GENOMIC DNA]</scope>
    <source>
        <strain evidence="3 4">DK</strain>
    </source>
</reference>
<dbReference type="Proteomes" id="UP001302494">
    <property type="component" value="Chromosome"/>
</dbReference>
<feature type="transmembrane region" description="Helical" evidence="2">
    <location>
        <begin position="170"/>
        <end position="192"/>
    </location>
</feature>
<evidence type="ECO:0008006" key="5">
    <source>
        <dbReference type="Google" id="ProtNLM"/>
    </source>
</evidence>
<accession>A0AA96JXS4</accession>
<feature type="transmembrane region" description="Helical" evidence="2">
    <location>
        <begin position="24"/>
        <end position="45"/>
    </location>
</feature>